<dbReference type="InterPro" id="IPR036554">
    <property type="entry name" value="GHMP_kinase_C_sf"/>
</dbReference>
<dbReference type="Gene3D" id="3.30.230.10">
    <property type="match status" value="1"/>
</dbReference>
<feature type="domain" description="GHMP kinase N-terminal" evidence="6">
    <location>
        <begin position="146"/>
        <end position="195"/>
    </location>
</feature>
<dbReference type="GO" id="GO:0006012">
    <property type="term" value="P:galactose metabolic process"/>
    <property type="evidence" value="ECO:0007669"/>
    <property type="project" value="TreeGrafter"/>
</dbReference>
<reference evidence="9" key="1">
    <citation type="journal article" date="2020" name="Microbiol. Resour. Announc.">
        <title>Complete Genome Sequence of Adlercreutzia sp. Strain 8CFCBH1, a Potent Producer of Equol, Isolated from Healthy Japanese Feces.</title>
        <authorList>
            <person name="Ogata Y."/>
            <person name="Sakamoto M."/>
            <person name="Ohkuma M."/>
            <person name="Hattori M."/>
            <person name="Suda W."/>
        </authorList>
    </citation>
    <scope>NUCLEOTIDE SEQUENCE [LARGE SCALE GENOMIC DNA]</scope>
    <source>
        <strain evidence="9">8CFCBH1</strain>
    </source>
</reference>
<comment type="similarity">
    <text evidence="1">Belongs to the GHMP kinase family. GalK subfamily.</text>
</comment>
<dbReference type="PANTHER" id="PTHR10457:SF7">
    <property type="entry name" value="GALACTOKINASE-RELATED"/>
    <property type="match status" value="1"/>
</dbReference>
<dbReference type="EMBL" id="AP022829">
    <property type="protein sequence ID" value="BCA88090.1"/>
    <property type="molecule type" value="Genomic_DNA"/>
</dbReference>
<dbReference type="KEGG" id="ahat:ADCFC_07090"/>
<dbReference type="InterPro" id="IPR006203">
    <property type="entry name" value="GHMP_knse_ATP-bd_CS"/>
</dbReference>
<evidence type="ECO:0000256" key="5">
    <source>
        <dbReference type="ARBA" id="ARBA00022840"/>
    </source>
</evidence>
<dbReference type="Gene3D" id="3.30.70.890">
    <property type="entry name" value="GHMP kinase, C-terminal domain"/>
    <property type="match status" value="1"/>
</dbReference>
<keyword evidence="3" id="KW-0547">Nucleotide-binding</keyword>
<reference evidence="9" key="2">
    <citation type="submission" date="2020-03" db="EMBL/GenBank/DDBJ databases">
        <title>Complete Genome Sequence of Adlercreutzia sp. strain 8CFCBH1 Producing Equol, Isolated from Healthy Japanese Feces.</title>
        <authorList>
            <person name="Ogata Y."/>
            <person name="Sakamoto M."/>
            <person name="Ohkuma M."/>
            <person name="Hattori M."/>
            <person name="Suda W."/>
        </authorList>
    </citation>
    <scope>NUCLEOTIDE SEQUENCE [LARGE SCALE GENOMIC DNA]</scope>
    <source>
        <strain evidence="9">8CFCBH1</strain>
    </source>
</reference>
<feature type="domain" description="Galactokinase N-terminal" evidence="7">
    <location>
        <begin position="68"/>
        <end position="103"/>
    </location>
</feature>
<dbReference type="InterPro" id="IPR019539">
    <property type="entry name" value="GalKase_N"/>
</dbReference>
<dbReference type="GO" id="GO:0005524">
    <property type="term" value="F:ATP binding"/>
    <property type="evidence" value="ECO:0007669"/>
    <property type="project" value="UniProtKB-KW"/>
</dbReference>
<evidence type="ECO:0000313" key="9">
    <source>
        <dbReference type="Proteomes" id="UP000501727"/>
    </source>
</evidence>
<evidence type="ECO:0000259" key="7">
    <source>
        <dbReference type="Pfam" id="PF10509"/>
    </source>
</evidence>
<dbReference type="InterPro" id="IPR006204">
    <property type="entry name" value="GHMP_kinase_N_dom"/>
</dbReference>
<dbReference type="PRINTS" id="PR00959">
    <property type="entry name" value="MEVGALKINASE"/>
</dbReference>
<dbReference type="Pfam" id="PF00288">
    <property type="entry name" value="GHMP_kinases_N"/>
    <property type="match status" value="1"/>
</dbReference>
<accession>A0A6F8SKF3</accession>
<sequence length="469" mass="48581">MSAVALRCDADAERKLAHLRERFAEAFPVRAADEGVGRDVDRDADDGAGGDVDAVAPFAPVAAHGTFVLASAPGRLEVAGNHVDHQGGRVISSAIGERVWGLAAENGKHLVRVSMEGFGTDAIDLNDADWRRPHGVETQSSGALLRGMLAAYDEAGGPLRGFDLATCSEVPAGCGLSSSAAFEVMVGAVLEALFGPGPFAGTPEPAPGQVAAEGGEGGFVPLDPVALALAGVTAEQRYFGKPCGAQDQLASACGGTVLLDFGPKVPTVTPLAFDATGVGYAVVLVDSRQDHSVHTEEFASVPADMRMVANHLGAARLGDADVDALFASLQDIRAALGDGRVMRALHYFDEVARVDRQRQALEEGDFPLFLKCVRLSGASSAQFLQNVSPHGDGCGERQPAMLIQGLCAHLLSEEGAWRIHGGGFGGSVLALVPVGEVSGFMEAMDGLLGYRACREVVVGGPGVLARRLP</sequence>
<dbReference type="AlphaFoldDB" id="A0A6F8SKF3"/>
<protein>
    <submittedName>
        <fullName evidence="8">Galactokinase</fullName>
    </submittedName>
</protein>
<dbReference type="InterPro" id="IPR020568">
    <property type="entry name" value="Ribosomal_Su5_D2-typ_SF"/>
</dbReference>
<name>A0A6F8SKF3_9ACTN</name>
<dbReference type="GO" id="GO:0005829">
    <property type="term" value="C:cytosol"/>
    <property type="evidence" value="ECO:0007669"/>
    <property type="project" value="TreeGrafter"/>
</dbReference>
<evidence type="ECO:0000256" key="2">
    <source>
        <dbReference type="ARBA" id="ARBA00022679"/>
    </source>
</evidence>
<dbReference type="InterPro" id="IPR014721">
    <property type="entry name" value="Ribsml_uS5_D2-typ_fold_subgr"/>
</dbReference>
<gene>
    <name evidence="8" type="primary">galK</name>
    <name evidence="8" type="ORF">ADCFC_05880</name>
</gene>
<dbReference type="Pfam" id="PF10509">
    <property type="entry name" value="GalKase_gal_bdg"/>
    <property type="match status" value="1"/>
</dbReference>
<keyword evidence="2" id="KW-0808">Transferase</keyword>
<evidence type="ECO:0000256" key="1">
    <source>
        <dbReference type="ARBA" id="ARBA00006566"/>
    </source>
</evidence>
<dbReference type="SUPFAM" id="SSF54211">
    <property type="entry name" value="Ribosomal protein S5 domain 2-like"/>
    <property type="match status" value="1"/>
</dbReference>
<dbReference type="PIRSF" id="PIRSF000530">
    <property type="entry name" value="Galactokinase"/>
    <property type="match status" value="1"/>
</dbReference>
<organism evidence="8 9">
    <name type="scientific">Adlercreutzia hattorii</name>
    <dbReference type="NCBI Taxonomy" id="2707299"/>
    <lineage>
        <taxon>Bacteria</taxon>
        <taxon>Bacillati</taxon>
        <taxon>Actinomycetota</taxon>
        <taxon>Coriobacteriia</taxon>
        <taxon>Eggerthellales</taxon>
        <taxon>Eggerthellaceae</taxon>
        <taxon>Adlercreutzia</taxon>
    </lineage>
</organism>
<dbReference type="PROSITE" id="PS00627">
    <property type="entry name" value="GHMP_KINASES_ATP"/>
    <property type="match status" value="1"/>
</dbReference>
<dbReference type="InterPro" id="IPR006206">
    <property type="entry name" value="Mevalonate/galactokinase"/>
</dbReference>
<dbReference type="RefSeq" id="WP_114539583.1">
    <property type="nucleotide sequence ID" value="NZ_AP022829.1"/>
</dbReference>
<dbReference type="SUPFAM" id="SSF55060">
    <property type="entry name" value="GHMP Kinase, C-terminal domain"/>
    <property type="match status" value="1"/>
</dbReference>
<keyword evidence="9" id="KW-1185">Reference proteome</keyword>
<dbReference type="Proteomes" id="UP000501727">
    <property type="component" value="Chromosome"/>
</dbReference>
<keyword evidence="5" id="KW-0067">ATP-binding</keyword>
<keyword evidence="4 8" id="KW-0418">Kinase</keyword>
<evidence type="ECO:0000256" key="4">
    <source>
        <dbReference type="ARBA" id="ARBA00022777"/>
    </source>
</evidence>
<proteinExistence type="inferred from homology"/>
<evidence type="ECO:0000313" key="8">
    <source>
        <dbReference type="EMBL" id="BCA88090.1"/>
    </source>
</evidence>
<dbReference type="PANTHER" id="PTHR10457">
    <property type="entry name" value="MEVALONATE KINASE/GALACTOKINASE"/>
    <property type="match status" value="1"/>
</dbReference>
<evidence type="ECO:0000259" key="6">
    <source>
        <dbReference type="Pfam" id="PF00288"/>
    </source>
</evidence>
<dbReference type="GO" id="GO:0004335">
    <property type="term" value="F:galactokinase activity"/>
    <property type="evidence" value="ECO:0007669"/>
    <property type="project" value="TreeGrafter"/>
</dbReference>
<evidence type="ECO:0000256" key="3">
    <source>
        <dbReference type="ARBA" id="ARBA00022741"/>
    </source>
</evidence>